<dbReference type="RefSeq" id="WP_189410470.1">
    <property type="nucleotide sequence ID" value="NZ_BMYJ01000002.1"/>
</dbReference>
<keyword evidence="5 9" id="KW-0812">Transmembrane</keyword>
<comment type="caution">
    <text evidence="10">The sequence shown here is derived from an EMBL/GenBank/DDBJ whole genome shotgun (WGS) entry which is preliminary data.</text>
</comment>
<sequence>MEKNIAYVALFAALVVALGTTPALTLPGGIPPITAQTFGILLCGTVLGARLGGLAVLVFLGIVALGFQVLPGGRGGLGVFVGGSAGFLVGFPVAAFVAGLVMRASTLPVWLAAAVAGVIGGIGALYPLGILGMSIALEKPMIEAAVACIAYLPGDLIKIALCAAVTHSIAQMRPQALLSRA</sequence>
<keyword evidence="3 8" id="KW-0813">Transport</keyword>
<dbReference type="PANTHER" id="PTHR34295:SF4">
    <property type="entry name" value="BIOTIN TRANSPORTER BIOY-RELATED"/>
    <property type="match status" value="1"/>
</dbReference>
<dbReference type="Pfam" id="PF02632">
    <property type="entry name" value="BioY"/>
    <property type="match status" value="1"/>
</dbReference>
<organism evidence="10 11">
    <name type="scientific">Neogemmobacter tilapiae</name>
    <dbReference type="NCBI Taxonomy" id="875041"/>
    <lineage>
        <taxon>Bacteria</taxon>
        <taxon>Pseudomonadati</taxon>
        <taxon>Pseudomonadota</taxon>
        <taxon>Alphaproteobacteria</taxon>
        <taxon>Rhodobacterales</taxon>
        <taxon>Paracoccaceae</taxon>
        <taxon>Neogemmobacter</taxon>
    </lineage>
</organism>
<proteinExistence type="inferred from homology"/>
<evidence type="ECO:0000256" key="2">
    <source>
        <dbReference type="ARBA" id="ARBA00010692"/>
    </source>
</evidence>
<evidence type="ECO:0000313" key="10">
    <source>
        <dbReference type="EMBL" id="GHC49430.1"/>
    </source>
</evidence>
<keyword evidence="4 8" id="KW-1003">Cell membrane</keyword>
<feature type="transmembrane region" description="Helical" evidence="9">
    <location>
        <begin position="107"/>
        <end position="131"/>
    </location>
</feature>
<evidence type="ECO:0000256" key="4">
    <source>
        <dbReference type="ARBA" id="ARBA00022475"/>
    </source>
</evidence>
<evidence type="ECO:0000256" key="5">
    <source>
        <dbReference type="ARBA" id="ARBA00022692"/>
    </source>
</evidence>
<dbReference type="PIRSF" id="PIRSF016661">
    <property type="entry name" value="BioY"/>
    <property type="match status" value="1"/>
</dbReference>
<gene>
    <name evidence="10" type="ORF">GCM10007315_09480</name>
</gene>
<protein>
    <recommendedName>
        <fullName evidence="8">Biotin transporter</fullName>
    </recommendedName>
</protein>
<comment type="similarity">
    <text evidence="2 8">Belongs to the BioY family.</text>
</comment>
<reference evidence="10" key="1">
    <citation type="journal article" date="2014" name="Int. J. Syst. Evol. Microbiol.">
        <title>Complete genome sequence of Corynebacterium casei LMG S-19264T (=DSM 44701T), isolated from a smear-ripened cheese.</title>
        <authorList>
            <consortium name="US DOE Joint Genome Institute (JGI-PGF)"/>
            <person name="Walter F."/>
            <person name="Albersmeier A."/>
            <person name="Kalinowski J."/>
            <person name="Ruckert C."/>
        </authorList>
    </citation>
    <scope>NUCLEOTIDE SEQUENCE</scope>
    <source>
        <strain evidence="10">KCTC 23310</strain>
    </source>
</reference>
<evidence type="ECO:0000313" key="11">
    <source>
        <dbReference type="Proteomes" id="UP000638981"/>
    </source>
</evidence>
<feature type="transmembrane region" description="Helical" evidence="9">
    <location>
        <begin position="77"/>
        <end position="101"/>
    </location>
</feature>
<dbReference type="PANTHER" id="PTHR34295">
    <property type="entry name" value="BIOTIN TRANSPORTER BIOY"/>
    <property type="match status" value="1"/>
</dbReference>
<dbReference type="EMBL" id="BMYJ01000002">
    <property type="protein sequence ID" value="GHC49430.1"/>
    <property type="molecule type" value="Genomic_DNA"/>
</dbReference>
<keyword evidence="11" id="KW-1185">Reference proteome</keyword>
<dbReference type="AlphaFoldDB" id="A0A918TN44"/>
<keyword evidence="7 8" id="KW-0472">Membrane</keyword>
<feature type="transmembrane region" description="Helical" evidence="9">
    <location>
        <begin position="39"/>
        <end position="65"/>
    </location>
</feature>
<reference evidence="10" key="2">
    <citation type="submission" date="2020-09" db="EMBL/GenBank/DDBJ databases">
        <authorList>
            <person name="Sun Q."/>
            <person name="Kim S."/>
        </authorList>
    </citation>
    <scope>NUCLEOTIDE SEQUENCE</scope>
    <source>
        <strain evidence="10">KCTC 23310</strain>
    </source>
</reference>
<dbReference type="Gene3D" id="1.10.1760.20">
    <property type="match status" value="1"/>
</dbReference>
<evidence type="ECO:0000256" key="3">
    <source>
        <dbReference type="ARBA" id="ARBA00022448"/>
    </source>
</evidence>
<evidence type="ECO:0000256" key="8">
    <source>
        <dbReference type="PIRNR" id="PIRNR016661"/>
    </source>
</evidence>
<comment type="subcellular location">
    <subcellularLocation>
        <location evidence="1 8">Cell membrane</location>
        <topology evidence="1 8">Multi-pass membrane protein</topology>
    </subcellularLocation>
</comment>
<evidence type="ECO:0000256" key="9">
    <source>
        <dbReference type="SAM" id="Phobius"/>
    </source>
</evidence>
<accession>A0A918TN44</accession>
<evidence type="ECO:0000256" key="7">
    <source>
        <dbReference type="ARBA" id="ARBA00023136"/>
    </source>
</evidence>
<evidence type="ECO:0000256" key="6">
    <source>
        <dbReference type="ARBA" id="ARBA00022989"/>
    </source>
</evidence>
<dbReference type="InterPro" id="IPR003784">
    <property type="entry name" value="BioY"/>
</dbReference>
<dbReference type="Proteomes" id="UP000638981">
    <property type="component" value="Unassembled WGS sequence"/>
</dbReference>
<keyword evidence="6 9" id="KW-1133">Transmembrane helix</keyword>
<evidence type="ECO:0000256" key="1">
    <source>
        <dbReference type="ARBA" id="ARBA00004651"/>
    </source>
</evidence>
<dbReference type="GO" id="GO:0005886">
    <property type="term" value="C:plasma membrane"/>
    <property type="evidence" value="ECO:0007669"/>
    <property type="project" value="UniProtKB-SubCell"/>
</dbReference>
<name>A0A918TN44_9RHOB</name>
<dbReference type="GO" id="GO:0015225">
    <property type="term" value="F:biotin transmembrane transporter activity"/>
    <property type="evidence" value="ECO:0007669"/>
    <property type="project" value="UniProtKB-UniRule"/>
</dbReference>